<dbReference type="Pfam" id="PF08242">
    <property type="entry name" value="Methyltransf_12"/>
    <property type="match status" value="2"/>
</dbReference>
<dbReference type="FunFam" id="3.40.50.980:FF:000001">
    <property type="entry name" value="Non-ribosomal peptide synthetase"/>
    <property type="match status" value="2"/>
</dbReference>
<keyword evidence="5" id="KW-0677">Repeat</keyword>
<dbReference type="GO" id="GO:0005829">
    <property type="term" value="C:cytosol"/>
    <property type="evidence" value="ECO:0007669"/>
    <property type="project" value="TreeGrafter"/>
</dbReference>
<dbReference type="Gene3D" id="3.40.50.980">
    <property type="match status" value="10"/>
</dbReference>
<dbReference type="Proteomes" id="UP000192674">
    <property type="component" value="Unassembled WGS sequence"/>
</dbReference>
<feature type="domain" description="Carrier" evidence="7">
    <location>
        <begin position="3643"/>
        <end position="3718"/>
    </location>
</feature>
<feature type="compositionally biased region" description="Polar residues" evidence="6">
    <location>
        <begin position="4972"/>
        <end position="4981"/>
    </location>
</feature>
<dbReference type="GO" id="GO:0008610">
    <property type="term" value="P:lipid biosynthetic process"/>
    <property type="evidence" value="ECO:0007669"/>
    <property type="project" value="UniProtKB-ARBA"/>
</dbReference>
<evidence type="ECO:0000256" key="1">
    <source>
        <dbReference type="ARBA" id="ARBA00001957"/>
    </source>
</evidence>
<dbReference type="CDD" id="cd17646">
    <property type="entry name" value="A_NRPS_AB3403-like"/>
    <property type="match status" value="2"/>
</dbReference>
<evidence type="ECO:0000256" key="4">
    <source>
        <dbReference type="ARBA" id="ARBA00022598"/>
    </source>
</evidence>
<dbReference type="Pfam" id="PF08241">
    <property type="entry name" value="Methyltransf_11"/>
    <property type="match status" value="1"/>
</dbReference>
<dbReference type="Pfam" id="PF00501">
    <property type="entry name" value="AMP-binding"/>
    <property type="match status" value="5"/>
</dbReference>
<dbReference type="InterPro" id="IPR023213">
    <property type="entry name" value="CAT-like_dom_sf"/>
</dbReference>
<gene>
    <name evidence="8" type="ORF">SAMN05661093_08541</name>
</gene>
<feature type="region of interest" description="Disordered" evidence="6">
    <location>
        <begin position="4960"/>
        <end position="4981"/>
    </location>
</feature>
<dbReference type="FunFam" id="3.30.559.10:FF:000012">
    <property type="entry name" value="Non-ribosomal peptide synthetase"/>
    <property type="match status" value="2"/>
</dbReference>
<accession>A0A1Y5Y2I8</accession>
<dbReference type="Pfam" id="PF00668">
    <property type="entry name" value="Condensation"/>
    <property type="match status" value="4"/>
</dbReference>
<evidence type="ECO:0000313" key="8">
    <source>
        <dbReference type="EMBL" id="SMD24440.1"/>
    </source>
</evidence>
<dbReference type="GO" id="GO:0004553">
    <property type="term" value="F:hydrolase activity, hydrolyzing O-glycosyl compounds"/>
    <property type="evidence" value="ECO:0007669"/>
    <property type="project" value="InterPro"/>
</dbReference>
<dbReference type="Pfam" id="PF00550">
    <property type="entry name" value="PP-binding"/>
    <property type="match status" value="5"/>
</dbReference>
<keyword evidence="3" id="KW-0597">Phosphoprotein</keyword>
<dbReference type="GO" id="GO:0072330">
    <property type="term" value="P:monocarboxylic acid biosynthetic process"/>
    <property type="evidence" value="ECO:0007669"/>
    <property type="project" value="UniProtKB-ARBA"/>
</dbReference>
<dbReference type="InterPro" id="IPR020806">
    <property type="entry name" value="PKS_PP-bd"/>
</dbReference>
<keyword evidence="9" id="KW-1185">Reference proteome</keyword>
<dbReference type="FunFam" id="3.40.50.980:FF:000002">
    <property type="entry name" value="Enterobactin synthetase component F"/>
    <property type="match status" value="2"/>
</dbReference>
<dbReference type="InterPro" id="IPR036736">
    <property type="entry name" value="ACP-like_sf"/>
</dbReference>
<dbReference type="InterPro" id="IPR001579">
    <property type="entry name" value="Glyco_hydro_18_chit_AS"/>
</dbReference>
<dbReference type="Gene3D" id="3.30.559.30">
    <property type="entry name" value="Nonribosomal peptide synthetase, condensation domain"/>
    <property type="match status" value="4"/>
</dbReference>
<dbReference type="PANTHER" id="PTHR45527:SF1">
    <property type="entry name" value="FATTY ACID SYNTHASE"/>
    <property type="match status" value="1"/>
</dbReference>
<dbReference type="Gene3D" id="1.10.1200.10">
    <property type="entry name" value="ACP-like"/>
    <property type="match status" value="5"/>
</dbReference>
<dbReference type="SUPFAM" id="SSF47336">
    <property type="entry name" value="ACP-like"/>
    <property type="match status" value="5"/>
</dbReference>
<dbReference type="InterPro" id="IPR009081">
    <property type="entry name" value="PP-bd_ACP"/>
</dbReference>
<dbReference type="FunFam" id="3.30.559.30:FF:000001">
    <property type="entry name" value="Non-ribosomal peptide synthetase"/>
    <property type="match status" value="3"/>
</dbReference>
<dbReference type="NCBIfam" id="NF003417">
    <property type="entry name" value="PRK04813.1"/>
    <property type="match status" value="8"/>
</dbReference>
<dbReference type="SUPFAM" id="SSF56801">
    <property type="entry name" value="Acetyl-CoA synthetase-like"/>
    <property type="match status" value="5"/>
</dbReference>
<dbReference type="GO" id="GO:0016874">
    <property type="term" value="F:ligase activity"/>
    <property type="evidence" value="ECO:0007669"/>
    <property type="project" value="UniProtKB-KW"/>
</dbReference>
<comment type="cofactor">
    <cofactor evidence="1">
        <name>pantetheine 4'-phosphate</name>
        <dbReference type="ChEBI" id="CHEBI:47942"/>
    </cofactor>
</comment>
<feature type="domain" description="Carrier" evidence="7">
    <location>
        <begin position="5709"/>
        <end position="5786"/>
    </location>
</feature>
<reference evidence="8 9" key="1">
    <citation type="submission" date="2017-04" db="EMBL/GenBank/DDBJ databases">
        <authorList>
            <person name="Afonso C.L."/>
            <person name="Miller P.J."/>
            <person name="Scott M.A."/>
            <person name="Spackman E."/>
            <person name="Goraichik I."/>
            <person name="Dimitrov K.M."/>
            <person name="Suarez D.L."/>
            <person name="Swayne D.E."/>
        </authorList>
    </citation>
    <scope>NUCLEOTIDE SEQUENCE [LARGE SCALE GENOMIC DNA]</scope>
    <source>
        <strain evidence="8 9">DSM 43828</strain>
    </source>
</reference>
<evidence type="ECO:0000256" key="6">
    <source>
        <dbReference type="SAM" id="MobiDB-lite"/>
    </source>
</evidence>
<feature type="domain" description="Carrier" evidence="7">
    <location>
        <begin position="4669"/>
        <end position="4744"/>
    </location>
</feature>
<dbReference type="GO" id="GO:0005975">
    <property type="term" value="P:carbohydrate metabolic process"/>
    <property type="evidence" value="ECO:0007669"/>
    <property type="project" value="InterPro"/>
</dbReference>
<protein>
    <submittedName>
        <fullName evidence="8">Amino acid adenylation domain-containing protein</fullName>
    </submittedName>
</protein>
<feature type="domain" description="Carrier" evidence="7">
    <location>
        <begin position="2223"/>
        <end position="2298"/>
    </location>
</feature>
<dbReference type="SUPFAM" id="SSF53335">
    <property type="entry name" value="S-adenosyl-L-methionine-dependent methyltransferases"/>
    <property type="match status" value="3"/>
</dbReference>
<dbReference type="FunFam" id="3.40.50.12780:FF:000012">
    <property type="entry name" value="Non-ribosomal peptide synthetase"/>
    <property type="match status" value="4"/>
</dbReference>
<dbReference type="InterPro" id="IPR001242">
    <property type="entry name" value="Condensation_dom"/>
</dbReference>
<dbReference type="PROSITE" id="PS00012">
    <property type="entry name" value="PHOSPHOPANTETHEINE"/>
    <property type="match status" value="4"/>
</dbReference>
<feature type="region of interest" description="Disordered" evidence="6">
    <location>
        <begin position="2205"/>
        <end position="2224"/>
    </location>
</feature>
<feature type="region of interest" description="Disordered" evidence="6">
    <location>
        <begin position="844"/>
        <end position="863"/>
    </location>
</feature>
<dbReference type="InterPro" id="IPR013217">
    <property type="entry name" value="Methyltransf_12"/>
</dbReference>
<evidence type="ECO:0000256" key="3">
    <source>
        <dbReference type="ARBA" id="ARBA00022553"/>
    </source>
</evidence>
<dbReference type="FunFam" id="2.30.38.10:FF:000001">
    <property type="entry name" value="Non-ribosomal peptide synthetase PvdI"/>
    <property type="match status" value="4"/>
</dbReference>
<dbReference type="InterPro" id="IPR045851">
    <property type="entry name" value="AMP-bd_C_sf"/>
</dbReference>
<feature type="compositionally biased region" description="Basic and acidic residues" evidence="6">
    <location>
        <begin position="844"/>
        <end position="855"/>
    </location>
</feature>
<name>A0A1Y5Y2I8_KIBAR</name>
<dbReference type="Gene3D" id="3.40.50.150">
    <property type="entry name" value="Vaccinia Virus protein VP39"/>
    <property type="match status" value="3"/>
</dbReference>
<keyword evidence="2" id="KW-0596">Phosphopantetheine</keyword>
<sequence>MSSTWPELFAERVHAAPDAVAVVFEDDSLTYAELDARSSRLANRLVAAGAGPERFVALAVPRSLDMIIAEVAVLKSGAAYLPIDTDYPADRISYLLDDAQPVCMVTVSEAAADLPSSVPHVLLDDPSAWDWPEQLPAPDIQATNAAYVIYTSGSTGKPKGVVLSHTGVAKLVATQTERFGIGPSDRVLQFASPSFDVAFWDLCLALLSGGRLVVVPAERRVPGPELTEYIDRNEITFMILPPALLAALPRELSLRPGAILLAGTERVDPELVARYGRDRRMFNAYGPTEATVNSTLGESHPDHIKGPVVPIGIADPMTTAYVLDAQLRPVAEGELYLGGPGLARGYLNRPSLTSERFIADPFGAPGDRLYRTGDLVRINSRGALEFLGRADDQVKIRGYRIELGEIESVLGEHPSVSQSVVVARDGELVAYAVAAQGRDENAEHDHVEEWRELHEDVFTEASSGGLEENFTGWNSSYDGSEIPLGEMREWHAATIGKIMELRPRRVFEIGVGSGLILSRVAPQTDAYWGVDLSPQAIANLRKEISTRPELSEKVHLDARPAHDLGDMPEDFFDTVIINSVAQYFPSVDYLIGVITQAYRLLAPGGVVFLGDIRNLRLLRCFRTAIERHHGPLDESAVDQAVAREGELLLDPDFFPALARQLGADADLWVKRGHSLNELTRYRYDVVLRKGSAQAQPDERTLEFTDLASVEGFLRESAPDRLRVTGIPNARLSGEVETILGADPETLHALAERVGYQVAITWDAHASDGQLDAVFSRSEVPVAVYRPASAKALSAYANHPAARRESGSFVSTLRAYARKRLPGYMVPGTFVVLERLPVLTSGKVDRKALPDPEPRTKGTGRAARTPAEQMLCEMFAEVLGLPAVGADDNFFDLGGHSLLATRLILGIRKALGADLAIRSVFDHPTPAGLAELLGTAGNQVVLPALVPVERPERIPLSFAQQRLWFLHRLEGGSATYNVPLVMRLTGKLDVDALQAALNDLLARHEALRTVFPAVDGVAYQHVLPHATVELVRSDSPIDEIVRRVFDLETQIPVRAELLATGPDEHVLVLVFHHIAADGWSMAPLWRDVGTAYSARIRGQAPDWQPLPVQYADYTLWQRNLPDQESQMDYWRTTLAGLPERIELPSDRPHPTVSTYAGGFFTFAWDADLSTGLADLARSCGASPFMVVQAGLVALLTRLGGGSDIPVGTPIAGRTDQALEDLVGFFVNTLVLRVDTAGDPSFRDLVAQVRERSLDAYAHQDLPFERLVEELNPSRSLAYHPLFQTMLAWQNTPAAGVHLPGLDAVKIPVGTGTSKFDLWFSLTETPRGIDGMAEYNAEIFDKSTVETVLARLETLLRAVVADPGAPIGAIDLLTAAEHERITAEWVDTEVPATTIPELFAAQVKRTPDHPALMFEDVELSYAELDALSNRLARLLISRGVGPESVVALALPRSVHLVTSILAVHKAGAAYLPLDPDYPAERIEFMLSDAAPALVLSAEKLSYDSVALDETDLSEWSSEPLVSPATPDHPAYVIYTSGSTGRPKGVVVPHKGIVNRLLWMQHEYGLTGDDRVLQKTPSSFDVSVWEFLWPLIVGATEVLARPDGHKDPAYLAALIRSRGITTLHFVPSMLRVFLQEPAVAECTSLRRVICSGEALPVDAVQDFYRVLDAELHNLYGPTEASVDVTYWHCDPADATVPIGRPVWNTRTYVLDAHLRHVPPGTPGELYLAGIQLARGYLGRPGLSAERFLADPYGPPGSRMYRTGDLAKRRKDGVVEFLGRADEQVKLRGFRVEPGEIAATLAEHPGVAQAVVIAREDRPGDVRLVGYVVPDTEQTDSDAQRDQIGEWQELYDSVYTDAAEFVGWNSSYDGEPIPLEQMREWRDAVVTRIRSLRPKRVLEIGVGTGLIMSQLIEDCESYWGTDLSAKVIDGLRARFPQAELRHGEATDLDGMPTGYFDTVVINSVVQYFPSGDYLNEVLNKALDLVVPGGAVFVGDVRDLRQLHAFHAEVAARRGDRTAEEGVQREKELLVAPEFFDGLVDVRVKRARYVNELSQFRYDVVLYKQPQAVQDLSSVPHEAWRDLSTVEAALRERPDSLRITGIPNGRIVAGVDPEAFHELGDALGYRTVTTWSSTADGSIDAVFFLGDGVPVGAFRPGADGPAVSDPLRFRQDVTLAAEVKDLAAKRLPEHMVPSAVVVLDAIPVTANGKLDRRALPSPDPAVSVSTREPGTPRERLLCELFAEVLGLPKVGPDDSFFALGGHSLLATRLIARVRAALNTELAVRSVFETPTPAGLAELLADSGGRVRAPLQRVQRPDVLPLSFAQQRLWFLHNLEGPSATYNVPLIMRLTGDVNVDALRQALIDVTDRHEALRTVFPQRDGVPYQRILDVADEGARLRVREVTEGDLAEALTELVRAPFDLENRVQMRAELLRLGPQEHVLALVFHHIVSDGWSMAPLWKDVATAYQARLAGQAPQWTELPVQYADYTLWQRDLLGTESDKDSEITAQLDYWRRTLEGLPDRIELPLDRPHPTVATFRGELYTFAWDARLHSELVDLAHTSGASVFMVVQAGLAALLTRLGAGTDIPIGSPIAGRTDHALDELVGFFVNTLVLRVDTSGAPTFRELVTRVRELSLDAYEHQDVPFERLVEALNPARSLSYHPLFQVMIAGQNNARANVTLPGLTVSEIPVTTGTSKFDLSISLTERDQGIDGVMEFNTDVLDRGTVDSILARLERLLRAALADPDRPIGGIDLLAGHERAQVLDVWAGVDEGLGTSTFLDLFAAQVRDRADSVAVVFEDIEITYAELDARANQMAHALIARGAGPEKVVALAVPRSIEMIVAEIAVMKAGAAYLPIDVDYPADRIAFMFQDASPVCLVASRDSHIRATDGVSLLVVDDPEVALRPVTAPEVSVVASSACYVIYTSGSSGRPKGVVVSHAGVAKLVATQQRRFGVGPHSRVLQFASPSFDVAFWDLCLGLLSGGRLVVVPAERRVAGPALTEYAFAHEVNFMILPPALLDAMPEDCDLPTNSVLLAGTERVSPQLIARWAPGRRMFNAYGPTEATTNSTLGESTAEELAGASVVPIGIPDPDTRAYVLDAWLRPVPPGVVGELYLGGSGLARGYLGRPALTSERFVADPFGPAGSRLYRTGDLVRWLPDGRLVFVGRADDQVKIRGYRIELGEIESVLAGHEAVGQSVVIAKDDQLIAYVVTADSRNAGTELEHVEEWRELHEDVFTEASSGGLEENFTGWNSSYDGSEIPLGEMREWHAATIERISALQPRRVFEIGVGSGLILSRIAPLAQEYWGVDLSPKAIANLRGELGDDPRIHLEARPAHNLGDVPREYFDTVVINSVAQYFPSVGYLTEVIREAYSLLAPGGVIFLGDIRNLRLLRAFRTATEIRHGRASVPAVDQAVAREGELLLDPDYFVALADELDGDVDLWIKRGVVHNELTRHRYDVVLRKALPVEPVREEVRSFTDLEAVEGILRESRPERLRVTGVPNARLSGELAAVRVLGDGDAVAALDIVDGVDPEELFALAERVGYHVAVTWAAGAEGALDAVFATNAPGQVYKKTPVRASLASLGNNPAGHRETSSLVASLRSYVRDQLPQYMVPSAFVILDRLPLLASGKLDRKALPSPDRNASMSGRAPRTPVEEVLCGLFAEVLAVPAVGVDDDFFALGGHSLMATRLVARVRAVFGVELEVRAVFETSTVAGLAAALASGDGQVRPALVPAERPEYLPLSYAQQRLWFLHQLEGPSPTYNMPIAMRLTGMLDVEAIRAALADVVNRHEALRTVFPVHDGEAYQQILTDPEITLHVRDVSEAGLADAVTEIARCSFDLRTEVPLRADLLRLGVREHVLVLVFHHIASDGWSMAPLWRDFATAYTARTAGHAPEWEPLPVQYADYTLWQRDALGDSVIEPQLDYWRSVLADLPERIELPTDRPHPPQASYQGEQFTFEWDDDLHAGLVDLARACGASVFMVVHAGLTAVLTRLGAGTDVPIGTSIAGRTDQALDDLVGFFVNTLVLRVDTAGDPSFRDLVARVRERSLDAYAHQDVPFERLVEALNPARSLSYHPLFQTSLAWQNNATADVRLPGLTVSEEPVRLGTARADLVFYVGEGEGAGIRGAAEYNSDIFDRSTVDAVLGRWERLLRAAITDPDRPFGQIDLLTEDEKDRLSAEWSATAVEVPETTIPELFAAQVKRMPDHPALFFEDVELSYAELDAVSNRLARLLISRGVGPESVVALALPRSVHLVTSILAVLKAGAAYLPLDPDYPAERIEFMLSDAAPALVLSAGRMAFESVALDETDLSEWSSEPLASPATPDSPAYVIYTSGSTGRPKGVVVPHRGIVNRLLWMQHEYGLTGDDRVLQKTPSSFDVSVWEFLWPLIVGATEVLARPDGHKDPVYLAGLIRSREITTVHFVPSMLQVFLQEPAVAGCASLRRVICSGEALPVEAVRDFHRVLGAELHNLYGPTEASVDVTYWQCDPADATVPIGRPVWNTRTYVLDAQLRPVPPGTPGELYLAGVQLARGYLGRPGLSAERFVADPYGPPGSRMYRTGDLAKRRKDGVVEFLGRVDDQVKIRGFRIEPGEVEAALLTHPAVSQAVVVARTDRLIGYVVAQEDATRLRSFLMSRLPEHLVPSNIVVLPEFPLTPNGKLDRRALPEPEVTVVLREAHTPAEQALCELFAEVLGVPRVGVDSGFFELGGHSLLATRLVSRIRGVLGVEVPIRAVFDAPTPARLAEVLDPSRAGRPPLRPVQRPEVIPLSFAQQRLWFLDRLSGPSPTYNIPWAWRLSGHIDTEALQAALGDVVAKHEVLRTLVVDDSGTPRQVVLESAEPVLNIETVSPEDLPGRLASAARYCFAIDKEIPIRAALFSTAPDHHVLMLLVHHVAGDGWSLPPLVRDLDESYAARCAGEEPNLAALPVQYADYTLWQRDMLGREDDPDSILGRQAAYWREALAGLPDELALPTDRPRPPQSTNRGGNLSFTVPPEVHRGLRELAHGSDASLFMVLQACVAALLTRIGAGTDIPLGSPIAGRTDHALDDLAGFFVNTLVLRTDTAGDPTFRELVSRVREVDLAAYAHQDLPFERLVEILNPTRSLARHPLFQVMVALYHMADEPDRVLGRDAQWQDAGLGQAKFDLSFDLMETHGVDGIDVDIEYSVDLFDKDTVRTLAQRLVRLMTAVVAEPDRPISHVDVLDPAERLLIVGEWGTSSTVDGLRTIPELFAAQVAATPDAPALSDDNTTLTFAELDERTTRLARQLAAAGAGPERVVAIALPRSARVFETILAVLKSGAAYLPIEPNQPAGRITDLLADANPVLLLTSADMDLPDGGPRRIFIDATDDLPEAEPTPPQPQNPVYVIYTSGSTGRPKGVVVPHAALANLFHSHRETLYRPAGKRMRVGHAWAFSFDASWQPQLWLLDGHEVYVVDDETRRDPAQLAALVREKGIGFLELTPSHFTQIAAAGVIDGDSCALPVVGVGGEAISQQLWEKFRTLQGTEAYNLYGPTECTVDSLVGRAQDADRPVVGRPVHGARAYVLDSGLQPVPAGVAGELYIAGAGLARGYLGQAGGTAGRFVADPFGPPGARMYRTGDLVRWRDGQLEYLGRTDDQVKIRGFRIEPAEIEAVLTRHDAVQDALVVVREDRPGDKRLVAYTVPSGPDAAELRVFAQQTLPEYMVPAAFVAMDAFPVTANGKLDRTALPVPDFGPSLSRRPETPLQGTLCEIFAEVLGISADGVGIDDDLFALGGHSMMLVLLRNRIRERTGTDLPIAEFFRTPTVAGLSARLDDRE</sequence>
<dbReference type="Pfam" id="PF13193">
    <property type="entry name" value="AMP-binding_C"/>
    <property type="match status" value="2"/>
</dbReference>
<dbReference type="OrthoDB" id="2472181at2"/>
<dbReference type="InterPro" id="IPR029063">
    <property type="entry name" value="SAM-dependent_MTases_sf"/>
</dbReference>
<feature type="domain" description="Carrier" evidence="7">
    <location>
        <begin position="861"/>
        <end position="936"/>
    </location>
</feature>
<dbReference type="SUPFAM" id="SSF52777">
    <property type="entry name" value="CoA-dependent acyltransferases"/>
    <property type="match status" value="8"/>
</dbReference>
<dbReference type="GO" id="GO:0009403">
    <property type="term" value="P:toxin biosynthetic process"/>
    <property type="evidence" value="ECO:0007669"/>
    <property type="project" value="UniProtKB-ARBA"/>
</dbReference>
<dbReference type="InterPro" id="IPR013216">
    <property type="entry name" value="Methyltransf_11"/>
</dbReference>
<proteinExistence type="predicted"/>
<dbReference type="Gene3D" id="3.30.300.30">
    <property type="match status" value="8"/>
</dbReference>
<dbReference type="FunFam" id="1.10.1200.10:FF:000016">
    <property type="entry name" value="Non-ribosomal peptide synthase"/>
    <property type="match status" value="4"/>
</dbReference>
<dbReference type="InterPro" id="IPR025110">
    <property type="entry name" value="AMP-bd_C"/>
</dbReference>
<dbReference type="PROSITE" id="PS00455">
    <property type="entry name" value="AMP_BINDING"/>
    <property type="match status" value="5"/>
</dbReference>
<dbReference type="InterPro" id="IPR010071">
    <property type="entry name" value="AA_adenyl_dom"/>
</dbReference>
<dbReference type="InterPro" id="IPR020845">
    <property type="entry name" value="AMP-binding_CS"/>
</dbReference>
<dbReference type="EMBL" id="FWXV01000010">
    <property type="protein sequence ID" value="SMD24440.1"/>
    <property type="molecule type" value="Genomic_DNA"/>
</dbReference>
<dbReference type="NCBIfam" id="TIGR01733">
    <property type="entry name" value="AA-adenyl-dom"/>
    <property type="match status" value="5"/>
</dbReference>
<dbReference type="GO" id="GO:0008757">
    <property type="term" value="F:S-adenosylmethionine-dependent methyltransferase activity"/>
    <property type="evidence" value="ECO:0007669"/>
    <property type="project" value="InterPro"/>
</dbReference>
<evidence type="ECO:0000256" key="2">
    <source>
        <dbReference type="ARBA" id="ARBA00022450"/>
    </source>
</evidence>
<dbReference type="InterPro" id="IPR006162">
    <property type="entry name" value="Ppantetheine_attach_site"/>
</dbReference>
<dbReference type="CDD" id="cd19540">
    <property type="entry name" value="LCL_NRPS-like"/>
    <property type="match status" value="4"/>
</dbReference>
<dbReference type="Gene3D" id="2.30.38.10">
    <property type="entry name" value="Luciferase, Domain 3"/>
    <property type="match status" value="5"/>
</dbReference>
<dbReference type="CDD" id="cd05930">
    <property type="entry name" value="A_NRPS"/>
    <property type="match status" value="1"/>
</dbReference>
<dbReference type="Gene3D" id="3.30.559.10">
    <property type="entry name" value="Chloramphenicol acetyltransferase-like domain"/>
    <property type="match status" value="4"/>
</dbReference>
<dbReference type="GO" id="GO:0031177">
    <property type="term" value="F:phosphopantetheine binding"/>
    <property type="evidence" value="ECO:0007669"/>
    <property type="project" value="InterPro"/>
</dbReference>
<evidence type="ECO:0000259" key="7">
    <source>
        <dbReference type="PROSITE" id="PS50075"/>
    </source>
</evidence>
<dbReference type="CDD" id="cd02440">
    <property type="entry name" value="AdoMet_MTases"/>
    <property type="match status" value="3"/>
</dbReference>
<dbReference type="RefSeq" id="WP_084432975.1">
    <property type="nucleotide sequence ID" value="NZ_FWXV01000010.1"/>
</dbReference>
<dbReference type="SMART" id="SM00823">
    <property type="entry name" value="PKS_PP"/>
    <property type="match status" value="5"/>
</dbReference>
<dbReference type="FunFam" id="3.30.300.30:FF:000010">
    <property type="entry name" value="Enterobactin synthetase component F"/>
    <property type="match status" value="1"/>
</dbReference>
<dbReference type="PROSITE" id="PS01095">
    <property type="entry name" value="GH18_1"/>
    <property type="match status" value="1"/>
</dbReference>
<organism evidence="8 9">
    <name type="scientific">Kibdelosporangium aridum</name>
    <dbReference type="NCBI Taxonomy" id="2030"/>
    <lineage>
        <taxon>Bacteria</taxon>
        <taxon>Bacillati</taxon>
        <taxon>Actinomycetota</taxon>
        <taxon>Actinomycetes</taxon>
        <taxon>Pseudonocardiales</taxon>
        <taxon>Pseudonocardiaceae</taxon>
        <taxon>Kibdelosporangium</taxon>
    </lineage>
</organism>
<dbReference type="PROSITE" id="PS50075">
    <property type="entry name" value="CARRIER"/>
    <property type="match status" value="5"/>
</dbReference>
<dbReference type="GO" id="GO:0043041">
    <property type="term" value="P:amino acid activation for nonribosomal peptide biosynthetic process"/>
    <property type="evidence" value="ECO:0007669"/>
    <property type="project" value="TreeGrafter"/>
</dbReference>
<evidence type="ECO:0000313" key="9">
    <source>
        <dbReference type="Proteomes" id="UP000192674"/>
    </source>
</evidence>
<keyword evidence="4" id="KW-0436">Ligase</keyword>
<dbReference type="InterPro" id="IPR000873">
    <property type="entry name" value="AMP-dep_synth/lig_dom"/>
</dbReference>
<dbReference type="PANTHER" id="PTHR45527">
    <property type="entry name" value="NONRIBOSOMAL PEPTIDE SYNTHETASE"/>
    <property type="match status" value="1"/>
</dbReference>
<evidence type="ECO:0000256" key="5">
    <source>
        <dbReference type="ARBA" id="ARBA00022737"/>
    </source>
</evidence>